<protein>
    <submittedName>
        <fullName evidence="2">Uncharacterized protein</fullName>
    </submittedName>
</protein>
<evidence type="ECO:0000256" key="1">
    <source>
        <dbReference type="SAM" id="MobiDB-lite"/>
    </source>
</evidence>
<dbReference type="EMBL" id="KK198754">
    <property type="protein sequence ID" value="KCW83300.1"/>
    <property type="molecule type" value="Genomic_DNA"/>
</dbReference>
<reference evidence="2" key="1">
    <citation type="submission" date="2013-07" db="EMBL/GenBank/DDBJ databases">
        <title>The genome of Eucalyptus grandis.</title>
        <authorList>
            <person name="Schmutz J."/>
            <person name="Hayes R."/>
            <person name="Myburg A."/>
            <person name="Tuskan G."/>
            <person name="Grattapaglia D."/>
            <person name="Rokhsar D.S."/>
        </authorList>
    </citation>
    <scope>NUCLEOTIDE SEQUENCE</scope>
    <source>
        <tissue evidence="2">Leaf extractions</tissue>
    </source>
</reference>
<feature type="compositionally biased region" description="Pro residues" evidence="1">
    <location>
        <begin position="97"/>
        <end position="106"/>
    </location>
</feature>
<dbReference type="AlphaFoldDB" id="A0A059CZB1"/>
<organism evidence="2">
    <name type="scientific">Eucalyptus grandis</name>
    <name type="common">Flooded gum</name>
    <dbReference type="NCBI Taxonomy" id="71139"/>
    <lineage>
        <taxon>Eukaryota</taxon>
        <taxon>Viridiplantae</taxon>
        <taxon>Streptophyta</taxon>
        <taxon>Embryophyta</taxon>
        <taxon>Tracheophyta</taxon>
        <taxon>Spermatophyta</taxon>
        <taxon>Magnoliopsida</taxon>
        <taxon>eudicotyledons</taxon>
        <taxon>Gunneridae</taxon>
        <taxon>Pentapetalae</taxon>
        <taxon>rosids</taxon>
        <taxon>malvids</taxon>
        <taxon>Myrtales</taxon>
        <taxon>Myrtaceae</taxon>
        <taxon>Myrtoideae</taxon>
        <taxon>Eucalypteae</taxon>
        <taxon>Eucalyptus</taxon>
    </lineage>
</organism>
<dbReference type="Gramene" id="KCW83300">
    <property type="protein sequence ID" value="KCW83300"/>
    <property type="gene ID" value="EUGRSUZ_B00232"/>
</dbReference>
<evidence type="ECO:0000313" key="2">
    <source>
        <dbReference type="EMBL" id="KCW83300.1"/>
    </source>
</evidence>
<proteinExistence type="predicted"/>
<sequence>MMMKKSIERKWVVIAVAAYLLITLDLLPSQTNASLLATQHVPDALGGSEEDKTKSPRKALGGEFKLKGAIGLDSYIDFGKKKRRTAVKPRNLRVTPIVPPPSPRTPSPSHQFRLHP</sequence>
<name>A0A059CZB1_EUCGR</name>
<dbReference type="InParanoid" id="A0A059CZB1"/>
<gene>
    <name evidence="2" type="ORF">EUGRSUZ_B00232</name>
</gene>
<accession>A0A059CZB1</accession>
<feature type="region of interest" description="Disordered" evidence="1">
    <location>
        <begin position="89"/>
        <end position="116"/>
    </location>
</feature>